<dbReference type="Pfam" id="PF01522">
    <property type="entry name" value="Polysacc_deac_1"/>
    <property type="match status" value="1"/>
</dbReference>
<gene>
    <name evidence="2" type="ORF">LKD48_07900</name>
</gene>
<organism evidence="2 3">
    <name type="scientific">Anthropogastromicrobium aceti</name>
    <dbReference type="NCBI Taxonomy" id="2981768"/>
    <lineage>
        <taxon>Bacteria</taxon>
        <taxon>Bacillati</taxon>
        <taxon>Bacillota</taxon>
        <taxon>Clostridia</taxon>
        <taxon>Lachnospirales</taxon>
        <taxon>Lachnospiraceae</taxon>
        <taxon>Anthropogastromicrobium</taxon>
    </lineage>
</organism>
<dbReference type="GO" id="GO:0005975">
    <property type="term" value="P:carbohydrate metabolic process"/>
    <property type="evidence" value="ECO:0007669"/>
    <property type="project" value="InterPro"/>
</dbReference>
<sequence length="259" mass="28962">MFNFQKGIFHPCSFKALLISAAFLLLLLTAFTLPAAVMVSTTQGSRELPIYCVQTDQKKIALTFDAAWGNEDTADLLSILARNQIHATFFLTGSWVDAYPDDVKAIAAAGHDIGNHSQTHPEMSTLSKEQIRDELMQVHKNVKELTGQNMCFFRPPYGDYNNLLIQTATECGYLSIQWDIDSLDWKDYGVQSIIDRTALNPELSNGSIILMHNGAKYTKDALETVISTLQSKGYEFVTLSELVYKDHFHMDASGKQIPD</sequence>
<feature type="domain" description="NodB homology" evidence="1">
    <location>
        <begin position="58"/>
        <end position="237"/>
    </location>
</feature>
<evidence type="ECO:0000259" key="1">
    <source>
        <dbReference type="PROSITE" id="PS51677"/>
    </source>
</evidence>
<dbReference type="AlphaFoldDB" id="A0AAE3E3L3"/>
<dbReference type="EMBL" id="JAJEQN010000016">
    <property type="protein sequence ID" value="MCC2221557.1"/>
    <property type="molecule type" value="Genomic_DNA"/>
</dbReference>
<dbReference type="InterPro" id="IPR002509">
    <property type="entry name" value="NODB_dom"/>
</dbReference>
<dbReference type="SUPFAM" id="SSF88713">
    <property type="entry name" value="Glycoside hydrolase/deacetylase"/>
    <property type="match status" value="1"/>
</dbReference>
<evidence type="ECO:0000313" key="3">
    <source>
        <dbReference type="Proteomes" id="UP001198200"/>
    </source>
</evidence>
<dbReference type="InterPro" id="IPR011330">
    <property type="entry name" value="Glyco_hydro/deAcase_b/a-brl"/>
</dbReference>
<dbReference type="PANTHER" id="PTHR10587:SF128">
    <property type="entry name" value="POLYSACCHARIDE DEACETYLASE PDAB-RELATED"/>
    <property type="match status" value="1"/>
</dbReference>
<keyword evidence="3" id="KW-1185">Reference proteome</keyword>
<dbReference type="Gene3D" id="3.20.20.370">
    <property type="entry name" value="Glycoside hydrolase/deacetylase"/>
    <property type="match status" value="1"/>
</dbReference>
<dbReference type="PANTHER" id="PTHR10587">
    <property type="entry name" value="GLYCOSYL TRANSFERASE-RELATED"/>
    <property type="match status" value="1"/>
</dbReference>
<dbReference type="PROSITE" id="PS51677">
    <property type="entry name" value="NODB"/>
    <property type="match status" value="1"/>
</dbReference>
<comment type="caution">
    <text evidence="2">The sequence shown here is derived from an EMBL/GenBank/DDBJ whole genome shotgun (WGS) entry which is preliminary data.</text>
</comment>
<dbReference type="Proteomes" id="UP001198200">
    <property type="component" value="Unassembled WGS sequence"/>
</dbReference>
<protein>
    <submittedName>
        <fullName evidence="2">Polysaccharide deacetylase family protein</fullName>
    </submittedName>
</protein>
<evidence type="ECO:0000313" key="2">
    <source>
        <dbReference type="EMBL" id="MCC2221557.1"/>
    </source>
</evidence>
<dbReference type="GO" id="GO:0016020">
    <property type="term" value="C:membrane"/>
    <property type="evidence" value="ECO:0007669"/>
    <property type="project" value="TreeGrafter"/>
</dbReference>
<accession>A0AAE3E3L3</accession>
<dbReference type="InterPro" id="IPR050248">
    <property type="entry name" value="Polysacc_deacetylase_ArnD"/>
</dbReference>
<dbReference type="CDD" id="cd10917">
    <property type="entry name" value="CE4_NodB_like_6s_7s"/>
    <property type="match status" value="1"/>
</dbReference>
<name>A0AAE3E3L3_9FIRM</name>
<dbReference type="GO" id="GO:0016810">
    <property type="term" value="F:hydrolase activity, acting on carbon-nitrogen (but not peptide) bonds"/>
    <property type="evidence" value="ECO:0007669"/>
    <property type="project" value="InterPro"/>
</dbReference>
<proteinExistence type="predicted"/>
<reference evidence="2 3" key="1">
    <citation type="submission" date="2021-10" db="EMBL/GenBank/DDBJ databases">
        <title>Anaerobic single-cell dispensing facilitates the cultivation of human gut bacteria.</title>
        <authorList>
            <person name="Afrizal A."/>
        </authorList>
    </citation>
    <scope>NUCLEOTIDE SEQUENCE [LARGE SCALE GENOMIC DNA]</scope>
    <source>
        <strain evidence="2 3">CLA-AA-H224</strain>
    </source>
</reference>